<dbReference type="NCBIfam" id="NF005559">
    <property type="entry name" value="PRK07231.1"/>
    <property type="match status" value="1"/>
</dbReference>
<comment type="similarity">
    <text evidence="1">Belongs to the short-chain dehydrogenases/reductases (SDR) family.</text>
</comment>
<dbReference type="InterPro" id="IPR036291">
    <property type="entry name" value="NAD(P)-bd_dom_sf"/>
</dbReference>
<dbReference type="PRINTS" id="PR00081">
    <property type="entry name" value="GDHRDH"/>
</dbReference>
<dbReference type="PANTHER" id="PTHR43639">
    <property type="entry name" value="OXIDOREDUCTASE, SHORT-CHAIN DEHYDROGENASE/REDUCTASE FAMILY (AFU_ORTHOLOGUE AFUA_5G02870)"/>
    <property type="match status" value="1"/>
</dbReference>
<keyword evidence="2 3" id="KW-0560">Oxidoreductase</keyword>
<dbReference type="Pfam" id="PF13561">
    <property type="entry name" value="adh_short_C2"/>
    <property type="match status" value="1"/>
</dbReference>
<dbReference type="FunFam" id="3.40.50.720:FF:000084">
    <property type="entry name" value="Short-chain dehydrogenase reductase"/>
    <property type="match status" value="1"/>
</dbReference>
<evidence type="ECO:0000256" key="1">
    <source>
        <dbReference type="ARBA" id="ARBA00006484"/>
    </source>
</evidence>
<dbReference type="RefSeq" id="WP_171481560.1">
    <property type="nucleotide sequence ID" value="NZ_JABGBP010000163.1"/>
</dbReference>
<comment type="caution">
    <text evidence="3">The sequence shown here is derived from an EMBL/GenBank/DDBJ whole genome shotgun (WGS) entry which is preliminary data.</text>
</comment>
<sequence length="261" mass="27317">MGKIDLTGKIAIVTGASGGIGKAIAISLASAGASVAVHFGRNKNAADEVVNKIVAANGKAIAVSADMADPSAVEEMFRKVDSSLGTVDILVNSAGIDGARAMLGDDDIENWKKVISINLYGPYFCSRMAIQRMKKKNKGVIINITSDHVNIPWEGYSAYCSSKAGLDMMAKTLAQETATMGIRVISIAPGAIKTAINKSVWENPDTLKDLNGKIAMGFPGDAEDVADAVLFAASDMAKYITGTTIVVDGGMLIYPDFRHGG</sequence>
<proteinExistence type="inferred from homology"/>
<reference evidence="3 4" key="1">
    <citation type="submission" date="2020-05" db="EMBL/GenBank/DDBJ databases">
        <authorList>
            <person name="Zhang R."/>
        </authorList>
    </citation>
    <scope>NUCLEOTIDE SEQUENCE [LARGE SCALE GENOMIC DNA]</scope>
    <source>
        <strain evidence="3 4">DSM 28986</strain>
    </source>
</reference>
<dbReference type="InterPro" id="IPR002347">
    <property type="entry name" value="SDR_fam"/>
</dbReference>
<dbReference type="PANTHER" id="PTHR43639:SF1">
    <property type="entry name" value="SHORT-CHAIN DEHYDROGENASE_REDUCTASE FAMILY PROTEIN"/>
    <property type="match status" value="1"/>
</dbReference>
<dbReference type="EMBL" id="JABGBP010000163">
    <property type="protein sequence ID" value="NOL60139.1"/>
    <property type="molecule type" value="Genomic_DNA"/>
</dbReference>
<evidence type="ECO:0000313" key="3">
    <source>
        <dbReference type="EMBL" id="NOL60139.1"/>
    </source>
</evidence>
<dbReference type="SUPFAM" id="SSF51735">
    <property type="entry name" value="NAD(P)-binding Rossmann-fold domains"/>
    <property type="match status" value="1"/>
</dbReference>
<dbReference type="Proteomes" id="UP000546917">
    <property type="component" value="Unassembled WGS sequence"/>
</dbReference>
<dbReference type="PRINTS" id="PR00080">
    <property type="entry name" value="SDRFAMILY"/>
</dbReference>
<dbReference type="AlphaFoldDB" id="A0A7K4FPF5"/>
<dbReference type="Gene3D" id="3.40.50.720">
    <property type="entry name" value="NAD(P)-binding Rossmann-like Domain"/>
    <property type="match status" value="1"/>
</dbReference>
<evidence type="ECO:0000256" key="2">
    <source>
        <dbReference type="ARBA" id="ARBA00023002"/>
    </source>
</evidence>
<accession>A0A7K4FPF5</accession>
<evidence type="ECO:0000313" key="4">
    <source>
        <dbReference type="Proteomes" id="UP000546917"/>
    </source>
</evidence>
<dbReference type="PROSITE" id="PS00061">
    <property type="entry name" value="ADH_SHORT"/>
    <property type="match status" value="1"/>
</dbReference>
<name>A0A7K4FPF5_9ARCH</name>
<dbReference type="InterPro" id="IPR020904">
    <property type="entry name" value="Sc_DH/Rdtase_CS"/>
</dbReference>
<dbReference type="EC" id="1.1.1.47" evidence="3"/>
<gene>
    <name evidence="3" type="ORF">HLB00_04725</name>
</gene>
<protein>
    <submittedName>
        <fullName evidence="3">Glucose 1-dehydrogenase</fullName>
        <ecNumber evidence="3">1.1.1.47</ecNumber>
    </submittedName>
</protein>
<dbReference type="GO" id="GO:0047936">
    <property type="term" value="F:glucose 1-dehydrogenase [NAD(P)+] activity"/>
    <property type="evidence" value="ECO:0007669"/>
    <property type="project" value="UniProtKB-EC"/>
</dbReference>
<organism evidence="3 4">
    <name type="scientific">Ferroplasma acidiphilum</name>
    <dbReference type="NCBI Taxonomy" id="74969"/>
    <lineage>
        <taxon>Archaea</taxon>
        <taxon>Methanobacteriati</taxon>
        <taxon>Thermoplasmatota</taxon>
        <taxon>Thermoplasmata</taxon>
        <taxon>Thermoplasmatales</taxon>
        <taxon>Ferroplasmaceae</taxon>
        <taxon>Ferroplasma</taxon>
    </lineage>
</organism>